<gene>
    <name evidence="2" type="ORF">PR048_029643</name>
</gene>
<feature type="region of interest" description="Disordered" evidence="1">
    <location>
        <begin position="136"/>
        <end position="158"/>
    </location>
</feature>
<organism evidence="2 3">
    <name type="scientific">Dryococelus australis</name>
    <dbReference type="NCBI Taxonomy" id="614101"/>
    <lineage>
        <taxon>Eukaryota</taxon>
        <taxon>Metazoa</taxon>
        <taxon>Ecdysozoa</taxon>
        <taxon>Arthropoda</taxon>
        <taxon>Hexapoda</taxon>
        <taxon>Insecta</taxon>
        <taxon>Pterygota</taxon>
        <taxon>Neoptera</taxon>
        <taxon>Polyneoptera</taxon>
        <taxon>Phasmatodea</taxon>
        <taxon>Verophasmatodea</taxon>
        <taxon>Anareolatae</taxon>
        <taxon>Phasmatidae</taxon>
        <taxon>Eurycanthinae</taxon>
        <taxon>Dryococelus</taxon>
    </lineage>
</organism>
<sequence length="598" mass="67257">MHRYADVNRALVVCCHNGRRRLGQPSPGGVKRRVDQWLKGRKEGTRVTLRENIRGRIVEVIANGASSPCRGGMLHPLEDSTQLHRREMSPGHFTSGNVSGLRGIEYPRGDIFHNVIRRSSERDLYTRLIGGGHVEKRGLEQRRNERAGETGYPRENPPTSVIVRHDIHIHSMEIIPHTRNVVYRAQREEITRIACTNGNLFVVDAKQSRLATFVLKKTQLNFPLNLSLEIVKFSLLITSHQADNVPTAGAELVYLPTRLLWCQRAGTFVIRILILRRRLRTSVRKRGRSSISAFRNRAGRCRWSADFLGDLPFLPPFHSGTAPNSSRFTLMGSQDLATHSANPDSSFRENQLTPTVRRPTKTNPQTNHQTIHHGVISPSSPPFWEFYPFPTPRTSPFLIPTASLRPGREVNSLRGCLSWLYGKPSRVSSPANDIERGHAVVTHWTRIRKYPGSIPGSTIFEKLVPSLMTSLTTRPSLEQCMNKVMRPMAMFILHKAEDYRMSIQVDLKQGFQKCSCYCEQPILKLLARGTQLQVGLMSLAVENSLEMYLCGTTPVLHMLKGQPVAHLVVTVNQEGGESLGSPGVCGVDAGCRDRRMRC</sequence>
<protein>
    <recommendedName>
        <fullName evidence="4">Reverse transcriptase domain-containing protein</fullName>
    </recommendedName>
</protein>
<evidence type="ECO:0000313" key="2">
    <source>
        <dbReference type="EMBL" id="KAJ8870620.1"/>
    </source>
</evidence>
<feature type="compositionally biased region" description="Polar residues" evidence="1">
    <location>
        <begin position="337"/>
        <end position="354"/>
    </location>
</feature>
<evidence type="ECO:0008006" key="4">
    <source>
        <dbReference type="Google" id="ProtNLM"/>
    </source>
</evidence>
<accession>A0ABQ9GDZ3</accession>
<dbReference type="EMBL" id="JARBHB010000013">
    <property type="protein sequence ID" value="KAJ8870620.1"/>
    <property type="molecule type" value="Genomic_DNA"/>
</dbReference>
<reference evidence="2 3" key="1">
    <citation type="submission" date="2023-02" db="EMBL/GenBank/DDBJ databases">
        <title>LHISI_Scaffold_Assembly.</title>
        <authorList>
            <person name="Stuart O.P."/>
            <person name="Cleave R."/>
            <person name="Magrath M.J.L."/>
            <person name="Mikheyev A.S."/>
        </authorList>
    </citation>
    <scope>NUCLEOTIDE SEQUENCE [LARGE SCALE GENOMIC DNA]</scope>
    <source>
        <strain evidence="2">Daus_M_001</strain>
        <tissue evidence="2">Leg muscle</tissue>
    </source>
</reference>
<name>A0ABQ9GDZ3_9NEOP</name>
<evidence type="ECO:0000313" key="3">
    <source>
        <dbReference type="Proteomes" id="UP001159363"/>
    </source>
</evidence>
<feature type="region of interest" description="Disordered" evidence="1">
    <location>
        <begin position="337"/>
        <end position="375"/>
    </location>
</feature>
<keyword evidence="3" id="KW-1185">Reference proteome</keyword>
<evidence type="ECO:0000256" key="1">
    <source>
        <dbReference type="SAM" id="MobiDB-lite"/>
    </source>
</evidence>
<comment type="caution">
    <text evidence="2">The sequence shown here is derived from an EMBL/GenBank/DDBJ whole genome shotgun (WGS) entry which is preliminary data.</text>
</comment>
<dbReference type="Proteomes" id="UP001159363">
    <property type="component" value="Chromosome 12"/>
</dbReference>
<proteinExistence type="predicted"/>
<feature type="compositionally biased region" description="Basic and acidic residues" evidence="1">
    <location>
        <begin position="136"/>
        <end position="148"/>
    </location>
</feature>